<reference evidence="8" key="1">
    <citation type="submission" date="2022-07" db="EMBL/GenBank/DDBJ databases">
        <title>The genome of Lyophyllum shimeji provides insight into the initial evolution of ectomycorrhizal fungal genome.</title>
        <authorList>
            <person name="Kobayashi Y."/>
            <person name="Shibata T."/>
            <person name="Hirakawa H."/>
            <person name="Shigenobu S."/>
            <person name="Nishiyama T."/>
            <person name="Yamada A."/>
            <person name="Hasebe M."/>
            <person name="Kawaguchi M."/>
        </authorList>
    </citation>
    <scope>NUCLEOTIDE SEQUENCE</scope>
    <source>
        <strain evidence="8">AT787</strain>
    </source>
</reference>
<sequence>MHLSLVTSDEFTALSHPRFPNHQVRIKKSHFCDPTVNLYTGYLDVDAGAKHLFFYFFESRRNPDQDDMMMWINGGPGCSSAMGLLMELGPCSIDMNGSSANGTTWNPHSWNEEANIFFLDQPVGVGFSYADFGETVETTEEAAKNVHAFLTIFFETFKQFSGRPLHLSGESYGGRYLPVFASEIYDQNQVAIREGRKPLNLQSVLIGNGITDISTLYPGRYEVECGTASLDVPFQSISACVRMKMALPRCQKAMEKGCIGQFDSINCRAAVNFCDSELSSAMWASGKNVYDISKMCEGELCYAENNAIKRYLDLPETRSLLGVETPANFSACSPSVGRNFAAHMDKWAVPTQYYVAGLLDRGIRMLIYAGTYDWQCNWVANKLWVDKLEWSGSEEYRAQEWRKWKVDGRIVGEVKGTDRLTFATIREAGHMVPRDKPAESLAMRILEASGDVQKPTVQPMPVIRETNMPAVTAKVAQLQNGVEPERALDLWFDDAEMVFQAETKLFRVSGRKLASISSAFDGMLSIPQPEPPETLGAYPLIRMPDSASDVSYFFRAIFHPKSFQPPPAQTDVKTLLAILRLGHKYQVADLSQRALRHLATAYPTTLGGWDSRSETRTFPPVRNFDDEFQLLRAALKLGATWAMPALFYSCGAYSMQEILSSPVWIGAGDLLIEKNTCLLGYAEQFAASLRMVKFLVQPTMEGCERPLECYPSKLTWFDMVDTWRPSIPLEIWDESDWKRFAKEVCPACLDQSRKAHRKARLAVWENLPRTYRFPPWDQLEAQKAASLGR</sequence>
<dbReference type="InterPro" id="IPR018202">
    <property type="entry name" value="Ser_caboxypep_ser_AS"/>
</dbReference>
<keyword evidence="5 7" id="KW-0378">Hydrolase</keyword>
<dbReference type="EC" id="3.4.16.-" evidence="7"/>
<accession>A0A9P3PCF0</accession>
<dbReference type="PANTHER" id="PTHR11802:SF113">
    <property type="entry name" value="SERINE CARBOXYPEPTIDASE CTSA-4.1"/>
    <property type="match status" value="1"/>
</dbReference>
<evidence type="ECO:0000313" key="9">
    <source>
        <dbReference type="Proteomes" id="UP001063166"/>
    </source>
</evidence>
<name>A0A9P3PCF0_LYOSH</name>
<dbReference type="OrthoDB" id="443318at2759"/>
<keyword evidence="2 7" id="KW-0121">Carboxypeptidase</keyword>
<comment type="similarity">
    <text evidence="1 7">Belongs to the peptidase S10 family.</text>
</comment>
<dbReference type="Gene3D" id="1.10.287.410">
    <property type="match status" value="1"/>
</dbReference>
<evidence type="ECO:0000256" key="2">
    <source>
        <dbReference type="ARBA" id="ARBA00022645"/>
    </source>
</evidence>
<dbReference type="AlphaFoldDB" id="A0A9P3PCF0"/>
<dbReference type="Proteomes" id="UP001063166">
    <property type="component" value="Unassembled WGS sequence"/>
</dbReference>
<dbReference type="InterPro" id="IPR001563">
    <property type="entry name" value="Peptidase_S10"/>
</dbReference>
<keyword evidence="9" id="KW-1185">Reference proteome</keyword>
<evidence type="ECO:0000256" key="4">
    <source>
        <dbReference type="ARBA" id="ARBA00022729"/>
    </source>
</evidence>
<dbReference type="Gene3D" id="3.40.50.1820">
    <property type="entry name" value="alpha/beta hydrolase"/>
    <property type="match status" value="1"/>
</dbReference>
<evidence type="ECO:0000256" key="1">
    <source>
        <dbReference type="ARBA" id="ARBA00009431"/>
    </source>
</evidence>
<dbReference type="SUPFAM" id="SSF53474">
    <property type="entry name" value="alpha/beta-Hydrolases"/>
    <property type="match status" value="1"/>
</dbReference>
<dbReference type="PRINTS" id="PR00724">
    <property type="entry name" value="CRBOXYPTASEC"/>
</dbReference>
<protein>
    <recommendedName>
        <fullName evidence="7">Carboxypeptidase</fullName>
        <ecNumber evidence="7">3.4.16.-</ecNumber>
    </recommendedName>
</protein>
<dbReference type="GO" id="GO:0006508">
    <property type="term" value="P:proteolysis"/>
    <property type="evidence" value="ECO:0007669"/>
    <property type="project" value="UniProtKB-KW"/>
</dbReference>
<evidence type="ECO:0000256" key="6">
    <source>
        <dbReference type="ARBA" id="ARBA00023180"/>
    </source>
</evidence>
<dbReference type="PANTHER" id="PTHR11802">
    <property type="entry name" value="SERINE PROTEASE FAMILY S10 SERINE CARBOXYPEPTIDASE"/>
    <property type="match status" value="1"/>
</dbReference>
<dbReference type="GO" id="GO:0000324">
    <property type="term" value="C:fungal-type vacuole"/>
    <property type="evidence" value="ECO:0007669"/>
    <property type="project" value="TreeGrafter"/>
</dbReference>
<evidence type="ECO:0000256" key="5">
    <source>
        <dbReference type="ARBA" id="ARBA00022801"/>
    </source>
</evidence>
<proteinExistence type="inferred from homology"/>
<dbReference type="InterPro" id="IPR029058">
    <property type="entry name" value="AB_hydrolase_fold"/>
</dbReference>
<dbReference type="EMBL" id="BRPK01000001">
    <property type="protein sequence ID" value="GLB33246.1"/>
    <property type="molecule type" value="Genomic_DNA"/>
</dbReference>
<evidence type="ECO:0000256" key="7">
    <source>
        <dbReference type="RuleBase" id="RU361156"/>
    </source>
</evidence>
<evidence type="ECO:0000256" key="3">
    <source>
        <dbReference type="ARBA" id="ARBA00022670"/>
    </source>
</evidence>
<comment type="caution">
    <text evidence="8">The sequence shown here is derived from an EMBL/GenBank/DDBJ whole genome shotgun (WGS) entry which is preliminary data.</text>
</comment>
<keyword evidence="4" id="KW-0732">Signal</keyword>
<evidence type="ECO:0000313" key="8">
    <source>
        <dbReference type="EMBL" id="GLB33246.1"/>
    </source>
</evidence>
<gene>
    <name evidence="8" type="ORF">LshimejAT787_0101300</name>
</gene>
<dbReference type="GO" id="GO:0004185">
    <property type="term" value="F:serine-type carboxypeptidase activity"/>
    <property type="evidence" value="ECO:0007669"/>
    <property type="project" value="UniProtKB-UniRule"/>
</dbReference>
<keyword evidence="3 7" id="KW-0645">Protease</keyword>
<dbReference type="Pfam" id="PF00450">
    <property type="entry name" value="Peptidase_S10"/>
    <property type="match status" value="1"/>
</dbReference>
<keyword evidence="6" id="KW-0325">Glycoprotein</keyword>
<organism evidence="8 9">
    <name type="scientific">Lyophyllum shimeji</name>
    <name type="common">Hon-shimeji</name>
    <name type="synonym">Tricholoma shimeji</name>
    <dbReference type="NCBI Taxonomy" id="47721"/>
    <lineage>
        <taxon>Eukaryota</taxon>
        <taxon>Fungi</taxon>
        <taxon>Dikarya</taxon>
        <taxon>Basidiomycota</taxon>
        <taxon>Agaricomycotina</taxon>
        <taxon>Agaricomycetes</taxon>
        <taxon>Agaricomycetidae</taxon>
        <taxon>Agaricales</taxon>
        <taxon>Tricholomatineae</taxon>
        <taxon>Lyophyllaceae</taxon>
        <taxon>Lyophyllum</taxon>
    </lineage>
</organism>
<dbReference type="PROSITE" id="PS00131">
    <property type="entry name" value="CARBOXYPEPT_SER_SER"/>
    <property type="match status" value="1"/>
</dbReference>